<comment type="caution">
    <text evidence="2">The sequence shown here is derived from an EMBL/GenBank/DDBJ whole genome shotgun (WGS) entry which is preliminary data.</text>
</comment>
<dbReference type="Pfam" id="PF13302">
    <property type="entry name" value="Acetyltransf_3"/>
    <property type="match status" value="1"/>
</dbReference>
<organism evidence="2 3">
    <name type="scientific">Actinokineospora diospyrosa</name>
    <dbReference type="NCBI Taxonomy" id="103728"/>
    <lineage>
        <taxon>Bacteria</taxon>
        <taxon>Bacillati</taxon>
        <taxon>Actinomycetota</taxon>
        <taxon>Actinomycetes</taxon>
        <taxon>Pseudonocardiales</taxon>
        <taxon>Pseudonocardiaceae</taxon>
        <taxon>Actinokineospora</taxon>
    </lineage>
</organism>
<name>A0ABT1IBZ9_9PSEU</name>
<reference evidence="2 3" key="1">
    <citation type="submission" date="2022-06" db="EMBL/GenBank/DDBJ databases">
        <title>Genomic Encyclopedia of Archaeal and Bacterial Type Strains, Phase II (KMG-II): from individual species to whole genera.</title>
        <authorList>
            <person name="Goeker M."/>
        </authorList>
    </citation>
    <scope>NUCLEOTIDE SEQUENCE [LARGE SCALE GENOMIC DNA]</scope>
    <source>
        <strain evidence="2 3">DSM 44255</strain>
    </source>
</reference>
<dbReference type="RefSeq" id="WP_253887145.1">
    <property type="nucleotide sequence ID" value="NZ_BAAAVB010000013.1"/>
</dbReference>
<dbReference type="PANTHER" id="PTHR43792:SF1">
    <property type="entry name" value="N-ACETYLTRANSFERASE DOMAIN-CONTAINING PROTEIN"/>
    <property type="match status" value="1"/>
</dbReference>
<dbReference type="Proteomes" id="UP001205185">
    <property type="component" value="Unassembled WGS sequence"/>
</dbReference>
<keyword evidence="3" id="KW-1185">Reference proteome</keyword>
<sequence>MTELGPVAWPPDPITTERLVLRASQTRDRAAFIDLFASPEVYAYLGGPQPRAELERSTPEVPGQRPGVFVVELDGELVGVITFGRREAERPGRLRPDVEEVEFGYLFQPRTWGFGYAAEACEAALDWFAAAFPGEPAVLCTQTANERSVRLAGKLGFDEVELFEEFGAEQWFGVWTAG</sequence>
<dbReference type="InterPro" id="IPR051531">
    <property type="entry name" value="N-acetyltransferase"/>
</dbReference>
<dbReference type="Gene3D" id="3.40.630.30">
    <property type="match status" value="1"/>
</dbReference>
<proteinExistence type="predicted"/>
<evidence type="ECO:0000313" key="2">
    <source>
        <dbReference type="EMBL" id="MCP2270159.1"/>
    </source>
</evidence>
<dbReference type="PROSITE" id="PS51186">
    <property type="entry name" value="GNAT"/>
    <property type="match status" value="1"/>
</dbReference>
<evidence type="ECO:0000259" key="1">
    <source>
        <dbReference type="PROSITE" id="PS51186"/>
    </source>
</evidence>
<protein>
    <submittedName>
        <fullName evidence="2">Protein N-acetyltransferase, RimJ/RimL family</fullName>
    </submittedName>
</protein>
<dbReference type="InterPro" id="IPR000182">
    <property type="entry name" value="GNAT_dom"/>
</dbReference>
<dbReference type="InterPro" id="IPR016181">
    <property type="entry name" value="Acyl_CoA_acyltransferase"/>
</dbReference>
<gene>
    <name evidence="2" type="ORF">LV75_002660</name>
</gene>
<dbReference type="PANTHER" id="PTHR43792">
    <property type="entry name" value="GNAT FAMILY, PUTATIVE (AFU_ORTHOLOGUE AFUA_3G00765)-RELATED-RELATED"/>
    <property type="match status" value="1"/>
</dbReference>
<accession>A0ABT1IBZ9</accession>
<feature type="domain" description="N-acetyltransferase" evidence="1">
    <location>
        <begin position="19"/>
        <end position="178"/>
    </location>
</feature>
<evidence type="ECO:0000313" key="3">
    <source>
        <dbReference type="Proteomes" id="UP001205185"/>
    </source>
</evidence>
<dbReference type="SUPFAM" id="SSF55729">
    <property type="entry name" value="Acyl-CoA N-acyltransferases (Nat)"/>
    <property type="match status" value="1"/>
</dbReference>
<dbReference type="EMBL" id="JAMTCO010000006">
    <property type="protein sequence ID" value="MCP2270159.1"/>
    <property type="molecule type" value="Genomic_DNA"/>
</dbReference>